<dbReference type="Pfam" id="PF12442">
    <property type="entry name" value="DUF3681"/>
    <property type="match status" value="1"/>
</dbReference>
<feature type="transmembrane region" description="Helical" evidence="1">
    <location>
        <begin position="62"/>
        <end position="84"/>
    </location>
</feature>
<evidence type="ECO:0000313" key="3">
    <source>
        <dbReference type="Proteomes" id="UP000000768"/>
    </source>
</evidence>
<keyword evidence="3" id="KW-1185">Reference proteome</keyword>
<dbReference type="eggNOG" id="ENOG502R4D0">
    <property type="taxonomic scope" value="Eukaryota"/>
</dbReference>
<evidence type="ECO:0000313" key="2">
    <source>
        <dbReference type="EMBL" id="EES17254.1"/>
    </source>
</evidence>
<name>C5YQD4_SORBI</name>
<evidence type="ECO:0000256" key="1">
    <source>
        <dbReference type="SAM" id="Phobius"/>
    </source>
</evidence>
<dbReference type="InterPro" id="IPR022149">
    <property type="entry name" value="DUF3681"/>
</dbReference>
<feature type="transmembrane region" description="Helical" evidence="1">
    <location>
        <begin position="20"/>
        <end position="42"/>
    </location>
</feature>
<keyword evidence="1" id="KW-0472">Membrane</keyword>
<protein>
    <submittedName>
        <fullName evidence="2">Uncharacterized protein</fullName>
    </submittedName>
</protein>
<keyword evidence="1" id="KW-1133">Transmembrane helix</keyword>
<proteinExistence type="predicted"/>
<keyword evidence="1" id="KW-0812">Transmembrane</keyword>
<dbReference type="PANTHER" id="PTHR33530:SF12">
    <property type="entry name" value="MAJOR FACILITATOR SUPERFAMILY (MFS) PROFILE DOMAIN-CONTAINING PROTEIN"/>
    <property type="match status" value="1"/>
</dbReference>
<sequence length="130" mass="13810">MSFPGALLELIAEARLNPSRLPVALITFGVVLSAAALALIVFKTPGGIFLRLHGSTPTYLYYGILTVVLIFGLAEASLGFWVVVPHDDDDDDDDVDGDGGWRNAAGKTVLWVSLLPLVLVFALGGLAFLK</sequence>
<accession>C5YQD4</accession>
<dbReference type="HOGENOM" id="CLU_129564_1_0_1"/>
<gene>
    <name evidence="2" type="ORF">SORBI_3008G140900</name>
</gene>
<dbReference type="EMBL" id="CM000767">
    <property type="protein sequence ID" value="EES17254.1"/>
    <property type="molecule type" value="Genomic_DNA"/>
</dbReference>
<feature type="transmembrane region" description="Helical" evidence="1">
    <location>
        <begin position="109"/>
        <end position="129"/>
    </location>
</feature>
<dbReference type="PANTHER" id="PTHR33530">
    <property type="entry name" value="OS01G0147100 PROTEIN"/>
    <property type="match status" value="1"/>
</dbReference>
<reference evidence="3" key="2">
    <citation type="journal article" date="2018" name="Plant J.">
        <title>The Sorghum bicolor reference genome: improved assembly, gene annotations, a transcriptome atlas, and signatures of genome organization.</title>
        <authorList>
            <person name="McCormick R.F."/>
            <person name="Truong S.K."/>
            <person name="Sreedasyam A."/>
            <person name="Jenkins J."/>
            <person name="Shu S."/>
            <person name="Sims D."/>
            <person name="Kennedy M."/>
            <person name="Amirebrahimi M."/>
            <person name="Weers B.D."/>
            <person name="McKinley B."/>
            <person name="Mattison A."/>
            <person name="Morishige D.T."/>
            <person name="Grimwood J."/>
            <person name="Schmutz J."/>
            <person name="Mullet J.E."/>
        </authorList>
    </citation>
    <scope>NUCLEOTIDE SEQUENCE [LARGE SCALE GENOMIC DNA]</scope>
    <source>
        <strain evidence="3">cv. BTx623</strain>
    </source>
</reference>
<dbReference type="Proteomes" id="UP000000768">
    <property type="component" value="Chromosome 8"/>
</dbReference>
<reference evidence="2 3" key="1">
    <citation type="journal article" date="2009" name="Nature">
        <title>The Sorghum bicolor genome and the diversification of grasses.</title>
        <authorList>
            <person name="Paterson A.H."/>
            <person name="Bowers J.E."/>
            <person name="Bruggmann R."/>
            <person name="Dubchak I."/>
            <person name="Grimwood J."/>
            <person name="Gundlach H."/>
            <person name="Haberer G."/>
            <person name="Hellsten U."/>
            <person name="Mitros T."/>
            <person name="Poliakov A."/>
            <person name="Schmutz J."/>
            <person name="Spannagl M."/>
            <person name="Tang H."/>
            <person name="Wang X."/>
            <person name="Wicker T."/>
            <person name="Bharti A.K."/>
            <person name="Chapman J."/>
            <person name="Feltus F.A."/>
            <person name="Gowik U."/>
            <person name="Grigoriev I.V."/>
            <person name="Lyons E."/>
            <person name="Maher C.A."/>
            <person name="Martis M."/>
            <person name="Narechania A."/>
            <person name="Otillar R.P."/>
            <person name="Penning B.W."/>
            <person name="Salamov A.A."/>
            <person name="Wang Y."/>
            <person name="Zhang L."/>
            <person name="Carpita N.C."/>
            <person name="Freeling M."/>
            <person name="Gingle A.R."/>
            <person name="Hash C.T."/>
            <person name="Keller B."/>
            <person name="Klein P."/>
            <person name="Kresovich S."/>
            <person name="McCann M.C."/>
            <person name="Ming R."/>
            <person name="Peterson D.G."/>
            <person name="Mehboob-ur-Rahman"/>
            <person name="Ware D."/>
            <person name="Westhoff P."/>
            <person name="Mayer K.F."/>
            <person name="Messing J."/>
            <person name="Rokhsar D.S."/>
        </authorList>
    </citation>
    <scope>NUCLEOTIDE SEQUENCE [LARGE SCALE GENOMIC DNA]</scope>
    <source>
        <strain evidence="3">cv. BTx623</strain>
    </source>
</reference>
<dbReference type="AlphaFoldDB" id="C5YQD4"/>
<dbReference type="Gramene" id="EES17254">
    <property type="protein sequence ID" value="EES17254"/>
    <property type="gene ID" value="SORBI_3008G140900"/>
</dbReference>
<organism evidence="2 3">
    <name type="scientific">Sorghum bicolor</name>
    <name type="common">Sorghum</name>
    <name type="synonym">Sorghum vulgare</name>
    <dbReference type="NCBI Taxonomy" id="4558"/>
    <lineage>
        <taxon>Eukaryota</taxon>
        <taxon>Viridiplantae</taxon>
        <taxon>Streptophyta</taxon>
        <taxon>Embryophyta</taxon>
        <taxon>Tracheophyta</taxon>
        <taxon>Spermatophyta</taxon>
        <taxon>Magnoliopsida</taxon>
        <taxon>Liliopsida</taxon>
        <taxon>Poales</taxon>
        <taxon>Poaceae</taxon>
        <taxon>PACMAD clade</taxon>
        <taxon>Panicoideae</taxon>
        <taxon>Andropogonodae</taxon>
        <taxon>Andropogoneae</taxon>
        <taxon>Sorghinae</taxon>
        <taxon>Sorghum</taxon>
    </lineage>
</organism>
<dbReference type="InParanoid" id="C5YQD4"/>
<dbReference type="OMA" id="PGGVFQH"/>